<evidence type="ECO:0000313" key="2">
    <source>
        <dbReference type="Proteomes" id="UP001056120"/>
    </source>
</evidence>
<comment type="caution">
    <text evidence="1">The sequence shown here is derived from an EMBL/GenBank/DDBJ whole genome shotgun (WGS) entry which is preliminary data.</text>
</comment>
<sequence>MGSGSFEDPAEVYKRNVVNKLVENVHSDVVGLRKTREAEMEAVFSARAVLRRREEELFKGLKEMLDEKEGLEQQLQMVLMNTDVLERCISQKLLKHEDW</sequence>
<reference evidence="2" key="1">
    <citation type="journal article" date="2022" name="Mol. Ecol. Resour.">
        <title>The genomes of chicory, endive, great burdock and yacon provide insights into Asteraceae palaeo-polyploidization history and plant inulin production.</title>
        <authorList>
            <person name="Fan W."/>
            <person name="Wang S."/>
            <person name="Wang H."/>
            <person name="Wang A."/>
            <person name="Jiang F."/>
            <person name="Liu H."/>
            <person name="Zhao H."/>
            <person name="Xu D."/>
            <person name="Zhang Y."/>
        </authorList>
    </citation>
    <scope>NUCLEOTIDE SEQUENCE [LARGE SCALE GENOMIC DNA]</scope>
    <source>
        <strain evidence="2">cv. Yunnan</strain>
    </source>
</reference>
<accession>A0ACB9GUY7</accession>
<gene>
    <name evidence="1" type="ORF">L1987_40715</name>
</gene>
<name>A0ACB9GUY7_9ASTR</name>
<dbReference type="Proteomes" id="UP001056120">
    <property type="component" value="Linkage Group LG13"/>
</dbReference>
<reference evidence="1 2" key="2">
    <citation type="journal article" date="2022" name="Mol. Ecol. Resour.">
        <title>The genomes of chicory, endive, great burdock and yacon provide insights into Asteraceae paleo-polyploidization history and plant inulin production.</title>
        <authorList>
            <person name="Fan W."/>
            <person name="Wang S."/>
            <person name="Wang H."/>
            <person name="Wang A."/>
            <person name="Jiang F."/>
            <person name="Liu H."/>
            <person name="Zhao H."/>
            <person name="Xu D."/>
            <person name="Zhang Y."/>
        </authorList>
    </citation>
    <scope>NUCLEOTIDE SEQUENCE [LARGE SCALE GENOMIC DNA]</scope>
    <source>
        <strain evidence="2">cv. Yunnan</strain>
        <tissue evidence="1">Leaves</tissue>
    </source>
</reference>
<organism evidence="1 2">
    <name type="scientific">Smallanthus sonchifolius</name>
    <dbReference type="NCBI Taxonomy" id="185202"/>
    <lineage>
        <taxon>Eukaryota</taxon>
        <taxon>Viridiplantae</taxon>
        <taxon>Streptophyta</taxon>
        <taxon>Embryophyta</taxon>
        <taxon>Tracheophyta</taxon>
        <taxon>Spermatophyta</taxon>
        <taxon>Magnoliopsida</taxon>
        <taxon>eudicotyledons</taxon>
        <taxon>Gunneridae</taxon>
        <taxon>Pentapetalae</taxon>
        <taxon>asterids</taxon>
        <taxon>campanulids</taxon>
        <taxon>Asterales</taxon>
        <taxon>Asteraceae</taxon>
        <taxon>Asteroideae</taxon>
        <taxon>Heliantheae alliance</taxon>
        <taxon>Millerieae</taxon>
        <taxon>Smallanthus</taxon>
    </lineage>
</organism>
<proteinExistence type="predicted"/>
<protein>
    <submittedName>
        <fullName evidence="1">Uncharacterized protein</fullName>
    </submittedName>
</protein>
<keyword evidence="2" id="KW-1185">Reference proteome</keyword>
<dbReference type="EMBL" id="CM042030">
    <property type="protein sequence ID" value="KAI3786770.1"/>
    <property type="molecule type" value="Genomic_DNA"/>
</dbReference>
<evidence type="ECO:0000313" key="1">
    <source>
        <dbReference type="EMBL" id="KAI3786770.1"/>
    </source>
</evidence>